<keyword evidence="1" id="KW-0560">Oxidoreductase</keyword>
<evidence type="ECO:0000259" key="2">
    <source>
        <dbReference type="Pfam" id="PF16884"/>
    </source>
</evidence>
<dbReference type="EMBL" id="SEKV01000540">
    <property type="protein sequence ID" value="TFY56028.1"/>
    <property type="molecule type" value="Genomic_DNA"/>
</dbReference>
<dbReference type="Gene3D" id="3.40.50.720">
    <property type="entry name" value="NAD(P)-binding Rossmann-like Domain"/>
    <property type="match status" value="2"/>
</dbReference>
<protein>
    <recommendedName>
        <fullName evidence="2">Oxidoreductase N-terminal domain-containing protein</fullName>
    </recommendedName>
</protein>
<proteinExistence type="predicted"/>
<comment type="caution">
    <text evidence="3">The sequence shown here is derived from an EMBL/GenBank/DDBJ whole genome shotgun (WGS) entry which is preliminary data.</text>
</comment>
<dbReference type="PANTHER" id="PTHR43205">
    <property type="entry name" value="PROSTAGLANDIN REDUCTASE"/>
    <property type="match status" value="1"/>
</dbReference>
<dbReference type="InterPro" id="IPR011032">
    <property type="entry name" value="GroES-like_sf"/>
</dbReference>
<dbReference type="AlphaFoldDB" id="A0A4Y9Y275"/>
<name>A0A4Y9Y275_9APHY</name>
<sequence length="268" mass="29714">MAPARNARVLFNEIPSGYPIPGKTTVYDDSQTIDIDGVPLNGGFLIKVLVLSIDPYLRGRMRDPSIKSYSIAYTIGAPLDNFGVGVVLRSESDELKVGDHVYGYYPFQEYVVYEDIAALRLARVLKNEEGLPWSVYVGVCGLPGHTVHHGWMEFAKQKEGDVVFVTTGAGPVGLQVISRAHYTFDSPRLLQDGTDVAFNYKKTIDVLMKEGPIDIMACACFIECGMISAYNNADDYAMKNLPLIFTKSLTLYDFTVMDFHHKYADQGG</sequence>
<dbReference type="SUPFAM" id="SSF50129">
    <property type="entry name" value="GroES-like"/>
    <property type="match status" value="1"/>
</dbReference>
<dbReference type="InterPro" id="IPR036291">
    <property type="entry name" value="NAD(P)-bd_dom_sf"/>
</dbReference>
<dbReference type="InterPro" id="IPR041694">
    <property type="entry name" value="ADH_N_2"/>
</dbReference>
<evidence type="ECO:0000256" key="1">
    <source>
        <dbReference type="ARBA" id="ARBA00023002"/>
    </source>
</evidence>
<dbReference type="SUPFAM" id="SSF51735">
    <property type="entry name" value="NAD(P)-binding Rossmann-fold domains"/>
    <property type="match status" value="1"/>
</dbReference>
<evidence type="ECO:0000313" key="4">
    <source>
        <dbReference type="Proteomes" id="UP000298390"/>
    </source>
</evidence>
<gene>
    <name evidence="3" type="ORF">EVJ58_g7887</name>
</gene>
<feature type="domain" description="Oxidoreductase N-terminal" evidence="2">
    <location>
        <begin position="39"/>
        <end position="114"/>
    </location>
</feature>
<dbReference type="Gene3D" id="3.90.180.10">
    <property type="entry name" value="Medium-chain alcohol dehydrogenases, catalytic domain"/>
    <property type="match status" value="1"/>
</dbReference>
<dbReference type="PANTHER" id="PTHR43205:SF7">
    <property type="entry name" value="PROSTAGLANDIN REDUCTASE 1"/>
    <property type="match status" value="1"/>
</dbReference>
<dbReference type="Proteomes" id="UP000298390">
    <property type="component" value="Unassembled WGS sequence"/>
</dbReference>
<reference evidence="3 4" key="1">
    <citation type="submission" date="2019-01" db="EMBL/GenBank/DDBJ databases">
        <title>Genome sequencing of the rare red list fungi Fomitopsis rosea.</title>
        <authorList>
            <person name="Buettner E."/>
            <person name="Kellner H."/>
        </authorList>
    </citation>
    <scope>NUCLEOTIDE SEQUENCE [LARGE SCALE GENOMIC DNA]</scope>
    <source>
        <strain evidence="3 4">DSM 105464</strain>
    </source>
</reference>
<accession>A0A4Y9Y275</accession>
<dbReference type="GO" id="GO:0016628">
    <property type="term" value="F:oxidoreductase activity, acting on the CH-CH group of donors, NAD or NADP as acceptor"/>
    <property type="evidence" value="ECO:0007669"/>
    <property type="project" value="InterPro"/>
</dbReference>
<evidence type="ECO:0000313" key="3">
    <source>
        <dbReference type="EMBL" id="TFY56028.1"/>
    </source>
</evidence>
<dbReference type="InterPro" id="IPR045010">
    <property type="entry name" value="MDR_fam"/>
</dbReference>
<organism evidence="3 4">
    <name type="scientific">Rhodofomes roseus</name>
    <dbReference type="NCBI Taxonomy" id="34475"/>
    <lineage>
        <taxon>Eukaryota</taxon>
        <taxon>Fungi</taxon>
        <taxon>Dikarya</taxon>
        <taxon>Basidiomycota</taxon>
        <taxon>Agaricomycotina</taxon>
        <taxon>Agaricomycetes</taxon>
        <taxon>Polyporales</taxon>
        <taxon>Rhodofomes</taxon>
    </lineage>
</organism>
<dbReference type="Pfam" id="PF16884">
    <property type="entry name" value="ADH_N_2"/>
    <property type="match status" value="1"/>
</dbReference>